<proteinExistence type="predicted"/>
<dbReference type="EMBL" id="GGEC01073491">
    <property type="protein sequence ID" value="MBX53975.1"/>
    <property type="molecule type" value="Transcribed_RNA"/>
</dbReference>
<accession>A0A2P2PGW4</accession>
<reference evidence="2" key="1">
    <citation type="submission" date="2018-02" db="EMBL/GenBank/DDBJ databases">
        <title>Rhizophora mucronata_Transcriptome.</title>
        <authorList>
            <person name="Meera S.P."/>
            <person name="Sreeshan A."/>
            <person name="Augustine A."/>
        </authorList>
    </citation>
    <scope>NUCLEOTIDE SEQUENCE</scope>
    <source>
        <tissue evidence="2">Leaf</tissue>
    </source>
</reference>
<sequence>MLDDGILITFGVPMLILLGTLSGFNYVTNTLREICNQQQRKINKNKT</sequence>
<evidence type="ECO:0000256" key="1">
    <source>
        <dbReference type="SAM" id="Phobius"/>
    </source>
</evidence>
<dbReference type="AlphaFoldDB" id="A0A2P2PGW4"/>
<feature type="transmembrane region" description="Helical" evidence="1">
    <location>
        <begin position="6"/>
        <end position="27"/>
    </location>
</feature>
<protein>
    <submittedName>
        <fullName evidence="2">Uncharacterized protein</fullName>
    </submittedName>
</protein>
<keyword evidence="1" id="KW-0812">Transmembrane</keyword>
<name>A0A2P2PGW4_RHIMU</name>
<organism evidence="2">
    <name type="scientific">Rhizophora mucronata</name>
    <name type="common">Asiatic mangrove</name>
    <dbReference type="NCBI Taxonomy" id="61149"/>
    <lineage>
        <taxon>Eukaryota</taxon>
        <taxon>Viridiplantae</taxon>
        <taxon>Streptophyta</taxon>
        <taxon>Embryophyta</taxon>
        <taxon>Tracheophyta</taxon>
        <taxon>Spermatophyta</taxon>
        <taxon>Magnoliopsida</taxon>
        <taxon>eudicotyledons</taxon>
        <taxon>Gunneridae</taxon>
        <taxon>Pentapetalae</taxon>
        <taxon>rosids</taxon>
        <taxon>fabids</taxon>
        <taxon>Malpighiales</taxon>
        <taxon>Rhizophoraceae</taxon>
        <taxon>Rhizophora</taxon>
    </lineage>
</organism>
<keyword evidence="1" id="KW-0472">Membrane</keyword>
<keyword evidence="1" id="KW-1133">Transmembrane helix</keyword>
<evidence type="ECO:0000313" key="2">
    <source>
        <dbReference type="EMBL" id="MBX53975.1"/>
    </source>
</evidence>